<feature type="domain" description="FAS1" evidence="1">
    <location>
        <begin position="312"/>
        <end position="463"/>
    </location>
</feature>
<organism evidence="2 3">
    <name type="scientific">Tropilaelaps mercedesae</name>
    <dbReference type="NCBI Taxonomy" id="418985"/>
    <lineage>
        <taxon>Eukaryota</taxon>
        <taxon>Metazoa</taxon>
        <taxon>Ecdysozoa</taxon>
        <taxon>Arthropoda</taxon>
        <taxon>Chelicerata</taxon>
        <taxon>Arachnida</taxon>
        <taxon>Acari</taxon>
        <taxon>Parasitiformes</taxon>
        <taxon>Mesostigmata</taxon>
        <taxon>Gamasina</taxon>
        <taxon>Dermanyssoidea</taxon>
        <taxon>Laelapidae</taxon>
        <taxon>Tropilaelaps</taxon>
    </lineage>
</organism>
<dbReference type="GO" id="GO:0005615">
    <property type="term" value="C:extracellular space"/>
    <property type="evidence" value="ECO:0007669"/>
    <property type="project" value="TreeGrafter"/>
</dbReference>
<dbReference type="PROSITE" id="PS50213">
    <property type="entry name" value="FAS1"/>
    <property type="match status" value="4"/>
</dbReference>
<keyword evidence="3" id="KW-1185">Reference proteome</keyword>
<reference evidence="2 3" key="1">
    <citation type="journal article" date="2017" name="Gigascience">
        <title>Draft genome of the honey bee ectoparasitic mite, Tropilaelaps mercedesae, is shaped by the parasitic life history.</title>
        <authorList>
            <person name="Dong X."/>
            <person name="Armstrong S.D."/>
            <person name="Xia D."/>
            <person name="Makepeace B.L."/>
            <person name="Darby A.C."/>
            <person name="Kadowaki T."/>
        </authorList>
    </citation>
    <scope>NUCLEOTIDE SEQUENCE [LARGE SCALE GENOMIC DNA]</scope>
    <source>
        <strain evidence="2">Wuxi-XJTLU</strain>
    </source>
</reference>
<dbReference type="PANTHER" id="PTHR10900">
    <property type="entry name" value="PERIOSTIN-RELATED"/>
    <property type="match status" value="1"/>
</dbReference>
<sequence length="645" mass="71873">MSPVLQFRDRVAEASWLQFLEEEGKVTVFAPTNAAIEKFDKNKFLKLSGDDSKRPWLRNFFTQGKIFANDLPNEQSSFARGAPKLFFSPHKEDNQRFYVNEALVIRRSHGSDNVVVYLIDTVPNFSTFENLPPSADEVLQNTDKINELKGTTNLGFRGRVNTLGLRELFSSATPSTFFMPVGHFIGTLSKEFVQAHVIPGRVLFTPQFGNDHYPTAAWPAGETSQGPRIEVSLVNETIADVTGADHHDDHHHHNRHFDAQAPAYTLLVKSTTKGPASKGSVLSRISQANVPVSNGVIHFIDSPLALVTKSIADYIKDPKENKNRFNLFADIVRQSPQFLRELQDGQQQRTLFVPTNQAVSVLPNDVWTQYKSNKTELYKLLRYHLVSTRVLTEEGLARSGAETAVSAAGAPLVLRRVRCHTGCSYDSGSRSELVVECAGVNGSVVSADIAATNGVIHLVDRVLGAPSHSLGWKLQKEEALTTTQVVATKGLWNKVLDQPTSRFTLLAPENKAWQRVNENYPSEYKRLVQLPSEAHVQAARVMDRHLAEGELTREDLLKVSQIKMRNGELIEVERASGDQMRLKWNGEVCNFVRNDLQATNGVIHIIDCVFMTRRDLIASSADVTSSRRVLLVFVPLLLAVFAART</sequence>
<dbReference type="InterPro" id="IPR036378">
    <property type="entry name" value="FAS1_dom_sf"/>
</dbReference>
<dbReference type="SUPFAM" id="SSF82153">
    <property type="entry name" value="FAS1 domain"/>
    <property type="match status" value="4"/>
</dbReference>
<dbReference type="AlphaFoldDB" id="A0A1V9XLY6"/>
<dbReference type="PANTHER" id="PTHR10900:SF80">
    <property type="entry name" value="FASCICLIN-1"/>
    <property type="match status" value="1"/>
</dbReference>
<dbReference type="InterPro" id="IPR050904">
    <property type="entry name" value="Adhesion/Biosynth-related"/>
</dbReference>
<comment type="caution">
    <text evidence="2">The sequence shown here is derived from an EMBL/GenBank/DDBJ whole genome shotgun (WGS) entry which is preliminary data.</text>
</comment>
<evidence type="ECO:0000313" key="2">
    <source>
        <dbReference type="EMBL" id="OQR74471.1"/>
    </source>
</evidence>
<dbReference type="Gene3D" id="2.30.180.10">
    <property type="entry name" value="FAS1 domain"/>
    <property type="match status" value="4"/>
</dbReference>
<dbReference type="InterPro" id="IPR000782">
    <property type="entry name" value="FAS1_domain"/>
</dbReference>
<name>A0A1V9XLY6_9ACAR</name>
<dbReference type="SMART" id="SM00554">
    <property type="entry name" value="FAS1"/>
    <property type="match status" value="4"/>
</dbReference>
<feature type="domain" description="FAS1" evidence="1">
    <location>
        <begin position="1"/>
        <end position="123"/>
    </location>
</feature>
<dbReference type="FunCoup" id="A0A1V9XLY6">
    <property type="interactions" value="39"/>
</dbReference>
<dbReference type="EMBL" id="MNPL01007919">
    <property type="protein sequence ID" value="OQR74471.1"/>
    <property type="molecule type" value="Genomic_DNA"/>
</dbReference>
<protein>
    <submittedName>
        <fullName evidence="2">Fasciclin-1-like</fullName>
    </submittedName>
</protein>
<dbReference type="STRING" id="418985.A0A1V9XLY6"/>
<feature type="domain" description="FAS1" evidence="1">
    <location>
        <begin position="132"/>
        <end position="304"/>
    </location>
</feature>
<dbReference type="InParanoid" id="A0A1V9XLY6"/>
<gene>
    <name evidence="2" type="ORF">BIW11_09046</name>
</gene>
<feature type="domain" description="FAS1" evidence="1">
    <location>
        <begin position="467"/>
        <end position="610"/>
    </location>
</feature>
<dbReference type="Pfam" id="PF02469">
    <property type="entry name" value="Fasciclin"/>
    <property type="match status" value="3"/>
</dbReference>
<evidence type="ECO:0000313" key="3">
    <source>
        <dbReference type="Proteomes" id="UP000192247"/>
    </source>
</evidence>
<dbReference type="Proteomes" id="UP000192247">
    <property type="component" value="Unassembled WGS sequence"/>
</dbReference>
<evidence type="ECO:0000259" key="1">
    <source>
        <dbReference type="PROSITE" id="PS50213"/>
    </source>
</evidence>
<proteinExistence type="predicted"/>
<dbReference type="OrthoDB" id="7700931at2759"/>
<accession>A0A1V9XLY6</accession>